<evidence type="ECO:0000256" key="5">
    <source>
        <dbReference type="ARBA" id="ARBA00022840"/>
    </source>
</evidence>
<dbReference type="GO" id="GO:0006400">
    <property type="term" value="P:tRNA modification"/>
    <property type="evidence" value="ECO:0007669"/>
    <property type="project" value="TreeGrafter"/>
</dbReference>
<comment type="similarity">
    <text evidence="1 6">Belongs to the IPP transferase family.</text>
</comment>
<dbReference type="InterPro" id="IPR018022">
    <property type="entry name" value="IPT"/>
</dbReference>
<keyword evidence="4 6" id="KW-0547">Nucleotide-binding</keyword>
<keyword evidence="5 6" id="KW-0067">ATP-binding</keyword>
<keyword evidence="2 6" id="KW-0808">Transferase</keyword>
<accession>A0AAN7R1Q0</accession>
<evidence type="ECO:0000313" key="9">
    <source>
        <dbReference type="Proteomes" id="UP001346149"/>
    </source>
</evidence>
<protein>
    <submittedName>
        <fullName evidence="8">Uncharacterized protein</fullName>
    </submittedName>
</protein>
<proteinExistence type="inferred from homology"/>
<dbReference type="PANTHER" id="PTHR11088:SF82">
    <property type="entry name" value="TRNA DIMETHYLALLYLTRANSFERASE 2"/>
    <property type="match status" value="1"/>
</dbReference>
<dbReference type="InterPro" id="IPR027417">
    <property type="entry name" value="P-loop_NTPase"/>
</dbReference>
<dbReference type="GO" id="GO:0005739">
    <property type="term" value="C:mitochondrion"/>
    <property type="evidence" value="ECO:0007669"/>
    <property type="project" value="TreeGrafter"/>
</dbReference>
<dbReference type="NCBIfam" id="TIGR00174">
    <property type="entry name" value="miaA"/>
    <property type="match status" value="1"/>
</dbReference>
<dbReference type="SUPFAM" id="SSF52540">
    <property type="entry name" value="P-loop containing nucleoside triphosphate hydrolases"/>
    <property type="match status" value="2"/>
</dbReference>
<comment type="caution">
    <text evidence="8">The sequence shown here is derived from an EMBL/GenBank/DDBJ whole genome shotgun (WGS) entry which is preliminary data.</text>
</comment>
<evidence type="ECO:0000256" key="4">
    <source>
        <dbReference type="ARBA" id="ARBA00022741"/>
    </source>
</evidence>
<feature type="compositionally biased region" description="Basic and acidic residues" evidence="7">
    <location>
        <begin position="14"/>
        <end position="23"/>
    </location>
</feature>
<dbReference type="InterPro" id="IPR039657">
    <property type="entry name" value="Dimethylallyltransferase"/>
</dbReference>
<dbReference type="GO" id="GO:0052381">
    <property type="term" value="F:tRNA dimethylallyltransferase activity"/>
    <property type="evidence" value="ECO:0007669"/>
    <property type="project" value="InterPro"/>
</dbReference>
<dbReference type="GO" id="GO:0005524">
    <property type="term" value="F:ATP binding"/>
    <property type="evidence" value="ECO:0007669"/>
    <property type="project" value="UniProtKB-KW"/>
</dbReference>
<dbReference type="Pfam" id="PF01715">
    <property type="entry name" value="IPPT"/>
    <property type="match status" value="1"/>
</dbReference>
<gene>
    <name evidence="8" type="ORF">SAY86_020353</name>
</gene>
<evidence type="ECO:0000256" key="3">
    <source>
        <dbReference type="ARBA" id="ARBA00022712"/>
    </source>
</evidence>
<organism evidence="8 9">
    <name type="scientific">Trapa natans</name>
    <name type="common">Water chestnut</name>
    <dbReference type="NCBI Taxonomy" id="22666"/>
    <lineage>
        <taxon>Eukaryota</taxon>
        <taxon>Viridiplantae</taxon>
        <taxon>Streptophyta</taxon>
        <taxon>Embryophyta</taxon>
        <taxon>Tracheophyta</taxon>
        <taxon>Spermatophyta</taxon>
        <taxon>Magnoliopsida</taxon>
        <taxon>eudicotyledons</taxon>
        <taxon>Gunneridae</taxon>
        <taxon>Pentapetalae</taxon>
        <taxon>rosids</taxon>
        <taxon>malvids</taxon>
        <taxon>Myrtales</taxon>
        <taxon>Lythraceae</taxon>
        <taxon>Trapa</taxon>
    </lineage>
</organism>
<dbReference type="Gene3D" id="1.10.20.140">
    <property type="match status" value="1"/>
</dbReference>
<reference evidence="8 9" key="1">
    <citation type="journal article" date="2023" name="Hortic Res">
        <title>Pangenome of water caltrop reveals structural variations and asymmetric subgenome divergence after allopolyploidization.</title>
        <authorList>
            <person name="Zhang X."/>
            <person name="Chen Y."/>
            <person name="Wang L."/>
            <person name="Yuan Y."/>
            <person name="Fang M."/>
            <person name="Shi L."/>
            <person name="Lu R."/>
            <person name="Comes H.P."/>
            <person name="Ma Y."/>
            <person name="Chen Y."/>
            <person name="Huang G."/>
            <person name="Zhou Y."/>
            <person name="Zheng Z."/>
            <person name="Qiu Y."/>
        </authorList>
    </citation>
    <scope>NUCLEOTIDE SEQUENCE [LARGE SCALE GENOMIC DNA]</scope>
    <source>
        <strain evidence="8">F231</strain>
    </source>
</reference>
<evidence type="ECO:0000313" key="8">
    <source>
        <dbReference type="EMBL" id="KAK4789034.1"/>
    </source>
</evidence>
<feature type="region of interest" description="Disordered" evidence="7">
    <location>
        <begin position="1"/>
        <end position="23"/>
    </location>
</feature>
<sequence length="411" mass="46839">MESLVTSLSNPSDGEPRSDEEKPMVVVIMGATGAGKSRLAIDLADYFPIEIINADSMQVYSGLDVLTNKVTLDEQKGVTHHLLGTENPNVEFTAKLFRDSAIPLIDEICSRHHLPVIVGGTNYYIQALLSPFLVDESTNSMDDGSIRKALGEEEHPDFQVHYEENNCSYSFDHLKDVDPVAAARIHPNNLRKINQYLNLYAHSGILPSKFYQEKTVENWGRVENFRYHCCFICVDASLPVLDQYVEERVDVMVDRGLLNEVCDIYNINADYTRGLRQAIGVREFENFLRVYLPEVGHARVNDSDCGFIYLVPPDKINQDLEENMKEILRSATENRLKVLLEGAIDNVKANTRRLVRRQKRRIQRLQVLYGWDINFVDSTEAILCTNVSRMILSVISRGLWGFFLPFTVQIF</sequence>
<dbReference type="PANTHER" id="PTHR11088">
    <property type="entry name" value="TRNA DIMETHYLALLYLTRANSFERASE"/>
    <property type="match status" value="1"/>
</dbReference>
<dbReference type="GO" id="GO:0009691">
    <property type="term" value="P:cytokinin biosynthetic process"/>
    <property type="evidence" value="ECO:0007669"/>
    <property type="project" value="UniProtKB-KW"/>
</dbReference>
<dbReference type="Gene3D" id="3.40.50.300">
    <property type="entry name" value="P-loop containing nucleotide triphosphate hydrolases"/>
    <property type="match status" value="1"/>
</dbReference>
<evidence type="ECO:0000256" key="6">
    <source>
        <dbReference type="RuleBase" id="RU003785"/>
    </source>
</evidence>
<keyword evidence="9" id="KW-1185">Reference proteome</keyword>
<evidence type="ECO:0000256" key="1">
    <source>
        <dbReference type="ARBA" id="ARBA00005842"/>
    </source>
</evidence>
<dbReference type="AlphaFoldDB" id="A0AAN7R1Q0"/>
<name>A0AAN7R1Q0_TRANT</name>
<evidence type="ECO:0000256" key="2">
    <source>
        <dbReference type="ARBA" id="ARBA00022679"/>
    </source>
</evidence>
<keyword evidence="3" id="KW-0203">Cytokinin biosynthesis</keyword>
<evidence type="ECO:0000256" key="7">
    <source>
        <dbReference type="SAM" id="MobiDB-lite"/>
    </source>
</evidence>
<dbReference type="Proteomes" id="UP001346149">
    <property type="component" value="Unassembled WGS sequence"/>
</dbReference>
<dbReference type="HAMAP" id="MF_00185">
    <property type="entry name" value="IPP_trans"/>
    <property type="match status" value="1"/>
</dbReference>
<dbReference type="EMBL" id="JAXQNO010000011">
    <property type="protein sequence ID" value="KAK4789034.1"/>
    <property type="molecule type" value="Genomic_DNA"/>
</dbReference>
<feature type="compositionally biased region" description="Polar residues" evidence="7">
    <location>
        <begin position="1"/>
        <end position="12"/>
    </location>
</feature>